<dbReference type="SUPFAM" id="SSF50475">
    <property type="entry name" value="FMN-binding split barrel"/>
    <property type="match status" value="1"/>
</dbReference>
<dbReference type="Gene3D" id="3.20.180.10">
    <property type="entry name" value="PNP-oxidase-like"/>
    <property type="match status" value="1"/>
</dbReference>
<dbReference type="Proteomes" id="UP001596380">
    <property type="component" value="Unassembled WGS sequence"/>
</dbReference>
<evidence type="ECO:0000259" key="2">
    <source>
        <dbReference type="Pfam" id="PF10615"/>
    </source>
</evidence>
<feature type="domain" description="DUF2470" evidence="2">
    <location>
        <begin position="203"/>
        <end position="291"/>
    </location>
</feature>
<protein>
    <submittedName>
        <fullName evidence="3">DUF2470 domain-containing protein</fullName>
    </submittedName>
</protein>
<accession>A0ABW2CP09</accession>
<feature type="compositionally biased region" description="Low complexity" evidence="1">
    <location>
        <begin position="11"/>
        <end position="21"/>
    </location>
</feature>
<name>A0ABW2CP09_9ACTN</name>
<dbReference type="InterPro" id="IPR037119">
    <property type="entry name" value="Haem_oxidase_HugZ-like_sf"/>
</dbReference>
<gene>
    <name evidence="3" type="ORF">ACFQKB_23070</name>
</gene>
<sequence length="311" mass="32595">MDETENAATETGVPAGRRVAGGPAGAGAPGAAAVVVPTAAERARTLAYGVSGAVLVTPGHPDDHELCVPAHATDRNGRPLLLIPASSQVVAALSVEADVPAVLRIADVAPVPLPDRVRGRAWLHGWVTEIPAEERRAAALRLSRLHPRPELLGFGGASADTEWALLALEVAQVEIDDAWGSATIEPEEYAAAEPDPFVAVEGGILSHLDSRHRGELTGLLPWTGPEGGCPAGREDGCGDGAQAPSPTVRPLSLDRYGMWLRCLDAEADGSEPFDLRLAFAEPVSDLHGLRRVYRRLFAAGGTWSPPPAPHR</sequence>
<dbReference type="Pfam" id="PF10615">
    <property type="entry name" value="DUF2470"/>
    <property type="match status" value="1"/>
</dbReference>
<dbReference type="EMBL" id="JBHSXS010000014">
    <property type="protein sequence ID" value="MFC6882656.1"/>
    <property type="molecule type" value="Genomic_DNA"/>
</dbReference>
<dbReference type="RefSeq" id="WP_175250114.1">
    <property type="nucleotide sequence ID" value="NZ_JBHSXE010000001.1"/>
</dbReference>
<proteinExistence type="predicted"/>
<evidence type="ECO:0000313" key="3">
    <source>
        <dbReference type="EMBL" id="MFC6882656.1"/>
    </source>
</evidence>
<dbReference type="PANTHER" id="PTHR13343">
    <property type="entry name" value="CREG1 PROTEIN"/>
    <property type="match status" value="1"/>
</dbReference>
<organism evidence="3 4">
    <name type="scientific">Actinomadura yumaensis</name>
    <dbReference type="NCBI Taxonomy" id="111807"/>
    <lineage>
        <taxon>Bacteria</taxon>
        <taxon>Bacillati</taxon>
        <taxon>Actinomycetota</taxon>
        <taxon>Actinomycetes</taxon>
        <taxon>Streptosporangiales</taxon>
        <taxon>Thermomonosporaceae</taxon>
        <taxon>Actinomadura</taxon>
    </lineage>
</organism>
<dbReference type="PANTHER" id="PTHR13343:SF24">
    <property type="entry name" value="OS07G0573800 PROTEIN"/>
    <property type="match status" value="1"/>
</dbReference>
<comment type="caution">
    <text evidence="3">The sequence shown here is derived from an EMBL/GenBank/DDBJ whole genome shotgun (WGS) entry which is preliminary data.</text>
</comment>
<dbReference type="InterPro" id="IPR019595">
    <property type="entry name" value="DUF2470"/>
</dbReference>
<evidence type="ECO:0000256" key="1">
    <source>
        <dbReference type="SAM" id="MobiDB-lite"/>
    </source>
</evidence>
<evidence type="ECO:0000313" key="4">
    <source>
        <dbReference type="Proteomes" id="UP001596380"/>
    </source>
</evidence>
<keyword evidence="4" id="KW-1185">Reference proteome</keyword>
<reference evidence="4" key="1">
    <citation type="journal article" date="2019" name="Int. J. Syst. Evol. Microbiol.">
        <title>The Global Catalogue of Microorganisms (GCM) 10K type strain sequencing project: providing services to taxonomists for standard genome sequencing and annotation.</title>
        <authorList>
            <consortium name="The Broad Institute Genomics Platform"/>
            <consortium name="The Broad Institute Genome Sequencing Center for Infectious Disease"/>
            <person name="Wu L."/>
            <person name="Ma J."/>
        </authorList>
    </citation>
    <scope>NUCLEOTIDE SEQUENCE [LARGE SCALE GENOMIC DNA]</scope>
    <source>
        <strain evidence="4">JCM 3369</strain>
    </source>
</reference>
<feature type="region of interest" description="Disordered" evidence="1">
    <location>
        <begin position="1"/>
        <end position="27"/>
    </location>
</feature>